<gene>
    <name evidence="2" type="ORF">G3I32_18270</name>
</gene>
<feature type="non-terminal residue" evidence="2">
    <location>
        <position position="51"/>
    </location>
</feature>
<accession>A0A7K3PLC2</accession>
<reference evidence="2 3" key="1">
    <citation type="submission" date="2020-01" db="EMBL/GenBank/DDBJ databases">
        <title>Insect and environment-associated Actinomycetes.</title>
        <authorList>
            <person name="Currrie C."/>
            <person name="Chevrette M."/>
            <person name="Carlson C."/>
            <person name="Stubbendieck R."/>
            <person name="Wendt-Pienkowski E."/>
        </authorList>
    </citation>
    <scope>NUCLEOTIDE SEQUENCE [LARGE SCALE GENOMIC DNA]</scope>
    <source>
        <strain evidence="2 3">SID14163</strain>
    </source>
</reference>
<evidence type="ECO:0000313" key="3">
    <source>
        <dbReference type="Proteomes" id="UP000470446"/>
    </source>
</evidence>
<feature type="compositionally biased region" description="Basic and acidic residues" evidence="1">
    <location>
        <begin position="1"/>
        <end position="15"/>
    </location>
</feature>
<sequence length="51" mass="5523">MEQRDAAERRGERAAADQSGAAGTGEAAHAVPDARRRIPRTDALLRDPRLL</sequence>
<keyword evidence="2" id="KW-0808">Transferase</keyword>
<dbReference type="AlphaFoldDB" id="A0A7K3PLC2"/>
<name>A0A7K3PLC2_9ACTN</name>
<organism evidence="2 3">
    <name type="scientific">Streptomyces coelicoflavus</name>
    <dbReference type="NCBI Taxonomy" id="285562"/>
    <lineage>
        <taxon>Bacteria</taxon>
        <taxon>Bacillati</taxon>
        <taxon>Actinomycetota</taxon>
        <taxon>Actinomycetes</taxon>
        <taxon>Kitasatosporales</taxon>
        <taxon>Streptomycetaceae</taxon>
        <taxon>Streptomyces</taxon>
    </lineage>
</organism>
<dbReference type="GO" id="GO:0016740">
    <property type="term" value="F:transferase activity"/>
    <property type="evidence" value="ECO:0007669"/>
    <property type="project" value="UniProtKB-KW"/>
</dbReference>
<evidence type="ECO:0000256" key="1">
    <source>
        <dbReference type="SAM" id="MobiDB-lite"/>
    </source>
</evidence>
<dbReference type="Proteomes" id="UP000470446">
    <property type="component" value="Unassembled WGS sequence"/>
</dbReference>
<feature type="compositionally biased region" description="Basic and acidic residues" evidence="1">
    <location>
        <begin position="32"/>
        <end position="51"/>
    </location>
</feature>
<protein>
    <submittedName>
        <fullName evidence="2">L-seryl-tRNA(Sec) selenium transferase</fullName>
    </submittedName>
</protein>
<feature type="region of interest" description="Disordered" evidence="1">
    <location>
        <begin position="1"/>
        <end position="51"/>
    </location>
</feature>
<dbReference type="EMBL" id="JAAGMA010000473">
    <property type="protein sequence ID" value="NEB10768.1"/>
    <property type="molecule type" value="Genomic_DNA"/>
</dbReference>
<proteinExistence type="predicted"/>
<comment type="caution">
    <text evidence="2">The sequence shown here is derived from an EMBL/GenBank/DDBJ whole genome shotgun (WGS) entry which is preliminary data.</text>
</comment>
<evidence type="ECO:0000313" key="2">
    <source>
        <dbReference type="EMBL" id="NEB10768.1"/>
    </source>
</evidence>